<dbReference type="InterPro" id="IPR036179">
    <property type="entry name" value="Ig-like_dom_sf"/>
</dbReference>
<evidence type="ECO:0008006" key="14">
    <source>
        <dbReference type="Google" id="ProtNLM"/>
    </source>
</evidence>
<dbReference type="InterPro" id="IPR013783">
    <property type="entry name" value="Ig-like_fold"/>
</dbReference>
<accession>A0A8D3E2A0</accession>
<keyword evidence="4" id="KW-1015">Disulfide bond</keyword>
<dbReference type="GO" id="GO:0005886">
    <property type="term" value="C:plasma membrane"/>
    <property type="evidence" value="ECO:0007669"/>
    <property type="project" value="TreeGrafter"/>
</dbReference>
<keyword evidence="9" id="KW-0732">Signal</keyword>
<dbReference type="SMART" id="SM00630">
    <property type="entry name" value="Sema"/>
    <property type="match status" value="1"/>
</dbReference>
<name>A0A8D3E2A0_SCOMX</name>
<dbReference type="InterPro" id="IPR036352">
    <property type="entry name" value="Semap_dom_sf"/>
</dbReference>
<dbReference type="GO" id="GO:0030215">
    <property type="term" value="F:semaphorin receptor binding"/>
    <property type="evidence" value="ECO:0007669"/>
    <property type="project" value="InterPro"/>
</dbReference>
<evidence type="ECO:0000256" key="3">
    <source>
        <dbReference type="ARBA" id="ARBA00023136"/>
    </source>
</evidence>
<dbReference type="PANTHER" id="PTHR11036">
    <property type="entry name" value="SEMAPHORIN"/>
    <property type="match status" value="1"/>
</dbReference>
<dbReference type="GeneID" id="118285210"/>
<dbReference type="GO" id="GO:0071526">
    <property type="term" value="P:semaphorin-plexin signaling pathway"/>
    <property type="evidence" value="ECO:0007669"/>
    <property type="project" value="TreeGrafter"/>
</dbReference>
<feature type="signal peptide" evidence="9">
    <location>
        <begin position="1"/>
        <end position="22"/>
    </location>
</feature>
<keyword evidence="3 8" id="KW-0472">Membrane</keyword>
<reference evidence="12" key="2">
    <citation type="submission" date="2025-08" db="UniProtKB">
        <authorList>
            <consortium name="Ensembl"/>
        </authorList>
    </citation>
    <scope>IDENTIFICATION</scope>
</reference>
<dbReference type="KEGG" id="smau:118285210"/>
<dbReference type="InterPro" id="IPR002165">
    <property type="entry name" value="Plexin_repeat"/>
</dbReference>
<keyword evidence="5" id="KW-0325">Glycoprotein</keyword>
<evidence type="ECO:0000256" key="6">
    <source>
        <dbReference type="PROSITE-ProRule" id="PRU00352"/>
    </source>
</evidence>
<comment type="caution">
    <text evidence="6">Lacks conserved residue(s) required for the propagation of feature annotation.</text>
</comment>
<evidence type="ECO:0000256" key="2">
    <source>
        <dbReference type="ARBA" id="ARBA00009492"/>
    </source>
</evidence>
<dbReference type="GeneTree" id="ENSGT00940000154870"/>
<dbReference type="Gene3D" id="2.130.10.10">
    <property type="entry name" value="YVTN repeat-like/Quinoprotein amine dehydrogenase"/>
    <property type="match status" value="1"/>
</dbReference>
<dbReference type="InterPro" id="IPR027231">
    <property type="entry name" value="Semaphorin"/>
</dbReference>
<dbReference type="InterPro" id="IPR001627">
    <property type="entry name" value="Semap_dom"/>
</dbReference>
<dbReference type="OrthoDB" id="9988752at2759"/>
<feature type="compositionally biased region" description="Basic and acidic residues" evidence="7">
    <location>
        <begin position="624"/>
        <end position="633"/>
    </location>
</feature>
<dbReference type="SMART" id="SM00423">
    <property type="entry name" value="PSI"/>
    <property type="match status" value="1"/>
</dbReference>
<feature type="domain" description="Sema" evidence="11">
    <location>
        <begin position="26"/>
        <end position="477"/>
    </location>
</feature>
<dbReference type="FunFam" id="2.130.10.10:FF:000257">
    <property type="entry name" value="semaphorin-4A isoform X2"/>
    <property type="match status" value="1"/>
</dbReference>
<evidence type="ECO:0000259" key="11">
    <source>
        <dbReference type="PROSITE" id="PS51004"/>
    </source>
</evidence>
<feature type="region of interest" description="Disordered" evidence="7">
    <location>
        <begin position="615"/>
        <end position="706"/>
    </location>
</feature>
<dbReference type="InterPro" id="IPR007110">
    <property type="entry name" value="Ig-like_dom"/>
</dbReference>
<dbReference type="InterPro" id="IPR015943">
    <property type="entry name" value="WD40/YVTN_repeat-like_dom_sf"/>
</dbReference>
<dbReference type="SUPFAM" id="SSF103575">
    <property type="entry name" value="Plexin repeat"/>
    <property type="match status" value="1"/>
</dbReference>
<reference evidence="12" key="1">
    <citation type="submission" date="2023-05" db="EMBL/GenBank/DDBJ databases">
        <title>High-quality long-read genome of Scophthalmus maximus.</title>
        <authorList>
            <person name="Lien S."/>
            <person name="Martinez P."/>
        </authorList>
    </citation>
    <scope>NUCLEOTIDE SEQUENCE [LARGE SCALE GENOMIC DNA]</scope>
</reference>
<keyword evidence="8" id="KW-0812">Transmembrane</keyword>
<dbReference type="PROSITE" id="PS50835">
    <property type="entry name" value="IG_LIKE"/>
    <property type="match status" value="1"/>
</dbReference>
<evidence type="ECO:0000256" key="5">
    <source>
        <dbReference type="ARBA" id="ARBA00023180"/>
    </source>
</evidence>
<dbReference type="GO" id="GO:0001755">
    <property type="term" value="P:neural crest cell migration"/>
    <property type="evidence" value="ECO:0007669"/>
    <property type="project" value="TreeGrafter"/>
</dbReference>
<feature type="domain" description="Ig-like" evidence="10">
    <location>
        <begin position="531"/>
        <end position="615"/>
    </location>
</feature>
<evidence type="ECO:0000256" key="4">
    <source>
        <dbReference type="ARBA" id="ARBA00023157"/>
    </source>
</evidence>
<comment type="similarity">
    <text evidence="2">Belongs to the semaphorin family.</text>
</comment>
<evidence type="ECO:0000256" key="8">
    <source>
        <dbReference type="SAM" id="Phobius"/>
    </source>
</evidence>
<evidence type="ECO:0000313" key="13">
    <source>
        <dbReference type="Proteomes" id="UP000694558"/>
    </source>
</evidence>
<dbReference type="Gene3D" id="3.30.1680.10">
    <property type="entry name" value="ligand-binding face of the semaphorins, domain 2"/>
    <property type="match status" value="1"/>
</dbReference>
<dbReference type="GO" id="GO:0007411">
    <property type="term" value="P:axon guidance"/>
    <property type="evidence" value="ECO:0007669"/>
    <property type="project" value="TreeGrafter"/>
</dbReference>
<dbReference type="GO" id="GO:0045499">
    <property type="term" value="F:chemorepellent activity"/>
    <property type="evidence" value="ECO:0007669"/>
    <property type="project" value="TreeGrafter"/>
</dbReference>
<dbReference type="GO" id="GO:0030335">
    <property type="term" value="P:positive regulation of cell migration"/>
    <property type="evidence" value="ECO:0007669"/>
    <property type="project" value="TreeGrafter"/>
</dbReference>
<dbReference type="Proteomes" id="UP000694558">
    <property type="component" value="Chromosome 16"/>
</dbReference>
<evidence type="ECO:0000256" key="1">
    <source>
        <dbReference type="ARBA" id="ARBA00004370"/>
    </source>
</evidence>
<proteinExistence type="inferred from homology"/>
<dbReference type="PROSITE" id="PS51004">
    <property type="entry name" value="SEMA"/>
    <property type="match status" value="1"/>
</dbReference>
<dbReference type="Pfam" id="PF01403">
    <property type="entry name" value="Sema"/>
    <property type="match status" value="1"/>
</dbReference>
<feature type="chain" id="PRO_5034720270" description="Sema domain-containing protein" evidence="9">
    <location>
        <begin position="23"/>
        <end position="763"/>
    </location>
</feature>
<dbReference type="SUPFAM" id="SSF101912">
    <property type="entry name" value="Sema domain"/>
    <property type="match status" value="1"/>
</dbReference>
<organism evidence="12 13">
    <name type="scientific">Scophthalmus maximus</name>
    <name type="common">Turbot</name>
    <name type="synonym">Psetta maxima</name>
    <dbReference type="NCBI Taxonomy" id="52904"/>
    <lineage>
        <taxon>Eukaryota</taxon>
        <taxon>Metazoa</taxon>
        <taxon>Chordata</taxon>
        <taxon>Craniata</taxon>
        <taxon>Vertebrata</taxon>
        <taxon>Euteleostomi</taxon>
        <taxon>Actinopterygii</taxon>
        <taxon>Neopterygii</taxon>
        <taxon>Teleostei</taxon>
        <taxon>Neoteleostei</taxon>
        <taxon>Acanthomorphata</taxon>
        <taxon>Carangaria</taxon>
        <taxon>Pleuronectiformes</taxon>
        <taxon>Pleuronectoidei</taxon>
        <taxon>Scophthalmidae</taxon>
        <taxon>Scophthalmus</taxon>
    </lineage>
</organism>
<comment type="subcellular location">
    <subcellularLocation>
        <location evidence="1">Membrane</location>
    </subcellularLocation>
</comment>
<keyword evidence="8" id="KW-1133">Transmembrane helix</keyword>
<dbReference type="InterPro" id="IPR016201">
    <property type="entry name" value="PSI"/>
</dbReference>
<dbReference type="Gene3D" id="2.60.40.10">
    <property type="entry name" value="Immunoglobulins"/>
    <property type="match status" value="1"/>
</dbReference>
<dbReference type="Ensembl" id="ENSSMAT00000060883.1">
    <property type="protein sequence ID" value="ENSSMAP00000065909.1"/>
    <property type="gene ID" value="ENSSMAG00000033137.1"/>
</dbReference>
<evidence type="ECO:0000256" key="7">
    <source>
        <dbReference type="SAM" id="MobiDB-lite"/>
    </source>
</evidence>
<dbReference type="SUPFAM" id="SSF48726">
    <property type="entry name" value="Immunoglobulin"/>
    <property type="match status" value="1"/>
</dbReference>
<sequence>MASTFLNLLLLVVVGMFSSVCSLPPRISFLLNSTHRPLVHFKLPDVHNTTTLLLSDDSSTLYVGARDAILSLDVSQVDAVVLKRKVTWRPTAGDMKECEDKGKNPQVDCPNFVRVLQFLNSSHLYACGSFSFSPRDVVIDADSFSVVQLDKASGRCPFSPFQRNTAIAIDGELFTATTSDFRGVKPQISRHFSKHGPDVSQDSSVNLLDEPTFVGSSLDAAERKLYFFFNEVGKEFSFMDELRVARVAQVCKDDVGGQRTLQKKWTSFAKAPLLCRSPRQLPFNILQDVFSLPPPEGGDASDTLFYGVFTSQWSVGQQSAVCVFTLQDVRTAFAGRYRTLEMQTHQCNHVMGTHPFLGKCGLDAASDAELFEVKRSFLSSTEVKPATDAPLVVSSQHQFSRVAAMRTMAANGKWFTVLFLLTESGFVHKVVLLDQGPRVIEEIQVFTQPQLVKSIVLSSTKGVLYIGMSEGVTSVPVADCSVYTSCSRCVLARDPLCGWSLSSSACVRLDDRPELLAQDVENGNVEKECPPQTSISVDTVHVELNDVVRLRCVKPSNMATLTWTSPQFKDLPEKLFIQSADGSLLFHAAAATFGSYHCEAEESGYSEVVASFTVQPPASPRSTSSHDDDRHVSGGEYEEIVSEEPQTTKTRPSGGPEGEGQKNETSSTNPRPGSEPRVQGDGSNVTVTSIGDAWSSSSEEEPLNAPGGEKSYYDELVVVSLLLGLCVCVLALGCALVWRRKNVGLRQKRLLGADSGPELKVEE</sequence>
<feature type="transmembrane region" description="Helical" evidence="8">
    <location>
        <begin position="716"/>
        <end position="738"/>
    </location>
</feature>
<dbReference type="AlphaFoldDB" id="A0A8D3E2A0"/>
<dbReference type="PANTHER" id="PTHR11036:SF145">
    <property type="entry name" value="SEMAPHORIN-4A ISOFORM X1-RELATED"/>
    <property type="match status" value="1"/>
</dbReference>
<dbReference type="Pfam" id="PF01437">
    <property type="entry name" value="PSI"/>
    <property type="match status" value="1"/>
</dbReference>
<feature type="compositionally biased region" description="Polar residues" evidence="7">
    <location>
        <begin position="681"/>
        <end position="697"/>
    </location>
</feature>
<gene>
    <name evidence="12" type="primary">LOC118285210</name>
</gene>
<dbReference type="RefSeq" id="XP_035464590.1">
    <property type="nucleotide sequence ID" value="XM_035608697.2"/>
</dbReference>
<evidence type="ECO:0000313" key="12">
    <source>
        <dbReference type="Ensembl" id="ENSSMAP00000065909.1"/>
    </source>
</evidence>
<protein>
    <recommendedName>
        <fullName evidence="14">Sema domain-containing protein</fullName>
    </recommendedName>
</protein>
<evidence type="ECO:0000256" key="9">
    <source>
        <dbReference type="SAM" id="SignalP"/>
    </source>
</evidence>
<evidence type="ECO:0000259" key="10">
    <source>
        <dbReference type="PROSITE" id="PS50835"/>
    </source>
</evidence>